<keyword evidence="2" id="KW-1185">Reference proteome</keyword>
<name>A0A139I359_9PEZI</name>
<reference evidence="1 2" key="1">
    <citation type="submission" date="2015-07" db="EMBL/GenBank/DDBJ databases">
        <title>Comparative genomics of the Sigatoka disease complex on banana suggests a link between parallel evolutionary changes in Pseudocercospora fijiensis and Pseudocercospora eumusae and increased virulence on the banana host.</title>
        <authorList>
            <person name="Chang T.-C."/>
            <person name="Salvucci A."/>
            <person name="Crous P.W."/>
            <person name="Stergiopoulos I."/>
        </authorList>
    </citation>
    <scope>NUCLEOTIDE SEQUENCE [LARGE SCALE GENOMIC DNA]</scope>
    <source>
        <strain evidence="1 2">CBS 116634</strain>
    </source>
</reference>
<gene>
    <name evidence="1" type="ORF">AC579_3900</name>
</gene>
<comment type="caution">
    <text evidence="1">The sequence shown here is derived from an EMBL/GenBank/DDBJ whole genome shotgun (WGS) entry which is preliminary data.</text>
</comment>
<organism evidence="1 2">
    <name type="scientific">Pseudocercospora musae</name>
    <dbReference type="NCBI Taxonomy" id="113226"/>
    <lineage>
        <taxon>Eukaryota</taxon>
        <taxon>Fungi</taxon>
        <taxon>Dikarya</taxon>
        <taxon>Ascomycota</taxon>
        <taxon>Pezizomycotina</taxon>
        <taxon>Dothideomycetes</taxon>
        <taxon>Dothideomycetidae</taxon>
        <taxon>Mycosphaerellales</taxon>
        <taxon>Mycosphaerellaceae</taxon>
        <taxon>Pseudocercospora</taxon>
    </lineage>
</organism>
<accession>A0A139I359</accession>
<dbReference type="EMBL" id="LFZO01000371">
    <property type="protein sequence ID" value="KXT09124.1"/>
    <property type="molecule type" value="Genomic_DNA"/>
</dbReference>
<sequence>MDCLQRRSHLFGLGEKAFEGITKECMIEIDLYFYKVFRHTHDGRKFSEIKHEVLVVAENDNKRYCVDPAGAQLHQFQPIMPLDLYLDKVSGKITKVKPYGDSAQHYQEIMRGKHYRELPPGYDYRVPRVQNEAHERFNIAVEEWEKSEGLIIP</sequence>
<dbReference type="Proteomes" id="UP000073492">
    <property type="component" value="Unassembled WGS sequence"/>
</dbReference>
<evidence type="ECO:0000313" key="2">
    <source>
        <dbReference type="Proteomes" id="UP000073492"/>
    </source>
</evidence>
<protein>
    <submittedName>
        <fullName evidence="1">Uncharacterized protein</fullName>
    </submittedName>
</protein>
<proteinExistence type="predicted"/>
<evidence type="ECO:0000313" key="1">
    <source>
        <dbReference type="EMBL" id="KXT09124.1"/>
    </source>
</evidence>
<dbReference type="AlphaFoldDB" id="A0A139I359"/>